<dbReference type="Proteomes" id="UP000006671">
    <property type="component" value="Unassembled WGS sequence"/>
</dbReference>
<keyword evidence="2" id="KW-0963">Cytoplasm</keyword>
<dbReference type="STRING" id="5762.D2VJ60"/>
<evidence type="ECO:0000256" key="5">
    <source>
        <dbReference type="ARBA" id="ARBA00023212"/>
    </source>
</evidence>
<comment type="similarity">
    <text evidence="7">Belongs to the actin family.</text>
</comment>
<dbReference type="GO" id="GO:0005856">
    <property type="term" value="C:cytoskeleton"/>
    <property type="evidence" value="ECO:0007669"/>
    <property type="project" value="UniProtKB-SubCell"/>
</dbReference>
<dbReference type="Gene3D" id="3.30.420.40">
    <property type="match status" value="2"/>
</dbReference>
<keyword evidence="5" id="KW-0206">Cytoskeleton</keyword>
<dbReference type="SMART" id="SM00268">
    <property type="entry name" value="ACTIN"/>
    <property type="match status" value="1"/>
</dbReference>
<keyword evidence="9" id="KW-1185">Reference proteome</keyword>
<evidence type="ECO:0000313" key="8">
    <source>
        <dbReference type="EMBL" id="EFC43223.1"/>
    </source>
</evidence>
<evidence type="ECO:0000256" key="2">
    <source>
        <dbReference type="ARBA" id="ARBA00022490"/>
    </source>
</evidence>
<protein>
    <recommendedName>
        <fullName evidence="10">Actin</fullName>
    </recommendedName>
</protein>
<dbReference type="Gene3D" id="3.90.640.10">
    <property type="entry name" value="Actin, Chain A, domain 4"/>
    <property type="match status" value="1"/>
</dbReference>
<dbReference type="EMBL" id="GG738875">
    <property type="protein sequence ID" value="EFC43223.1"/>
    <property type="molecule type" value="Genomic_DNA"/>
</dbReference>
<dbReference type="InParanoid" id="D2VJ60"/>
<evidence type="ECO:0008006" key="10">
    <source>
        <dbReference type="Google" id="ProtNLM"/>
    </source>
</evidence>
<proteinExistence type="inferred from homology"/>
<dbReference type="FunFam" id="3.30.420.40:FF:000058">
    <property type="entry name" value="Putative actin-related protein 5"/>
    <property type="match status" value="1"/>
</dbReference>
<dbReference type="FunFam" id="3.30.420.40:FF:000148">
    <property type="entry name" value="Actin, alpha skeletal muscle"/>
    <property type="match status" value="1"/>
</dbReference>
<comment type="catalytic activity">
    <reaction evidence="6">
        <text>ATP + H2O = ADP + phosphate + H(+)</text>
        <dbReference type="Rhea" id="RHEA:13065"/>
        <dbReference type="ChEBI" id="CHEBI:15377"/>
        <dbReference type="ChEBI" id="CHEBI:15378"/>
        <dbReference type="ChEBI" id="CHEBI:30616"/>
        <dbReference type="ChEBI" id="CHEBI:43474"/>
        <dbReference type="ChEBI" id="CHEBI:456216"/>
    </reaction>
</comment>
<dbReference type="FunFam" id="3.90.640.10:FF:000007">
    <property type="entry name" value="Actin like 7B"/>
    <property type="match status" value="1"/>
</dbReference>
<dbReference type="RefSeq" id="XP_002675967.1">
    <property type="nucleotide sequence ID" value="XM_002675921.1"/>
</dbReference>
<dbReference type="AlphaFoldDB" id="D2VJ60"/>
<gene>
    <name evidence="8" type="ORF">NAEGRDRAFT_80160</name>
</gene>
<keyword evidence="3" id="KW-0547">Nucleotide-binding</keyword>
<dbReference type="KEGG" id="ngr:NAEGRDRAFT_80160"/>
<evidence type="ECO:0000256" key="4">
    <source>
        <dbReference type="ARBA" id="ARBA00022840"/>
    </source>
</evidence>
<dbReference type="Pfam" id="PF00022">
    <property type="entry name" value="Actin"/>
    <property type="match status" value="1"/>
</dbReference>
<dbReference type="VEuPathDB" id="AmoebaDB:NAEGRDRAFT_80160"/>
<dbReference type="InterPro" id="IPR004000">
    <property type="entry name" value="Actin"/>
</dbReference>
<evidence type="ECO:0000313" key="9">
    <source>
        <dbReference type="Proteomes" id="UP000006671"/>
    </source>
</evidence>
<dbReference type="SUPFAM" id="SSF53067">
    <property type="entry name" value="Actin-like ATPase domain"/>
    <property type="match status" value="2"/>
</dbReference>
<evidence type="ECO:0000256" key="7">
    <source>
        <dbReference type="RuleBase" id="RU000487"/>
    </source>
</evidence>
<dbReference type="GeneID" id="8853283"/>
<organism evidence="9">
    <name type="scientific">Naegleria gruberi</name>
    <name type="common">Amoeba</name>
    <dbReference type="NCBI Taxonomy" id="5762"/>
    <lineage>
        <taxon>Eukaryota</taxon>
        <taxon>Discoba</taxon>
        <taxon>Heterolobosea</taxon>
        <taxon>Tetramitia</taxon>
        <taxon>Eutetramitia</taxon>
        <taxon>Vahlkampfiidae</taxon>
        <taxon>Naegleria</taxon>
    </lineage>
</organism>
<evidence type="ECO:0000256" key="6">
    <source>
        <dbReference type="ARBA" id="ARBA00049360"/>
    </source>
</evidence>
<dbReference type="eggNOG" id="KOG0676">
    <property type="taxonomic scope" value="Eukaryota"/>
</dbReference>
<keyword evidence="4" id="KW-0067">ATP-binding</keyword>
<name>D2VJ60_NAEGR</name>
<dbReference type="InterPro" id="IPR043129">
    <property type="entry name" value="ATPase_NBD"/>
</dbReference>
<accession>D2VJ60</accession>
<comment type="subcellular location">
    <subcellularLocation>
        <location evidence="1">Cytoplasm</location>
        <location evidence="1">Cytoskeleton</location>
    </subcellularLocation>
</comment>
<evidence type="ECO:0000256" key="1">
    <source>
        <dbReference type="ARBA" id="ARBA00004245"/>
    </source>
</evidence>
<sequence>MSLNKSIVIDNGSCMCKVGFAGENSPTDSFPSIVGKRRNKLSSNPTYVGYRATSHRGESLCLHYPVDKRVITNWEDMELVWNHAFYNELRVVPEEHQVMLTEQQNPKENREKTTQIMFEGYKVPAMYLANQAVLSLYASGGVTGIVLDSGYHITQSVPVFEGHALQHATCRLDWAGDDLVDHLMILLKERGYNLQYSFEREYVKDMKERYCYVALDFEEEMKQYKINSSIVDYEWPDGTLLAIGNELFRCPELLFQPNLVGIEDKGVHEIIFDSIRNCDIDIRKDLYSNVILSGGTTMFKGMSERIHKELTLVAPSSMKIRVDGPTKGCETVWIGGSILASLSSFQSLWITKDEYKEVGSGIVQRKCF</sequence>
<dbReference type="GO" id="GO:0005524">
    <property type="term" value="F:ATP binding"/>
    <property type="evidence" value="ECO:0007669"/>
    <property type="project" value="UniProtKB-KW"/>
</dbReference>
<reference evidence="8 9" key="1">
    <citation type="journal article" date="2010" name="Cell">
        <title>The genome of Naegleria gruberi illuminates early eukaryotic versatility.</title>
        <authorList>
            <person name="Fritz-Laylin L.K."/>
            <person name="Prochnik S.E."/>
            <person name="Ginger M.L."/>
            <person name="Dacks J.B."/>
            <person name="Carpenter M.L."/>
            <person name="Field M.C."/>
            <person name="Kuo A."/>
            <person name="Paredez A."/>
            <person name="Chapman J."/>
            <person name="Pham J."/>
            <person name="Shu S."/>
            <person name="Neupane R."/>
            <person name="Cipriano M."/>
            <person name="Mancuso J."/>
            <person name="Tu H."/>
            <person name="Salamov A."/>
            <person name="Lindquist E."/>
            <person name="Shapiro H."/>
            <person name="Lucas S."/>
            <person name="Grigoriev I.V."/>
            <person name="Cande W.Z."/>
            <person name="Fulton C."/>
            <person name="Rokhsar D.S."/>
            <person name="Dawson S.C."/>
        </authorList>
    </citation>
    <scope>NUCLEOTIDE SEQUENCE [LARGE SCALE GENOMIC DNA]</scope>
    <source>
        <strain evidence="8 9">NEG-M</strain>
    </source>
</reference>
<evidence type="ECO:0000256" key="3">
    <source>
        <dbReference type="ARBA" id="ARBA00022741"/>
    </source>
</evidence>
<dbReference type="PANTHER" id="PTHR11937">
    <property type="entry name" value="ACTIN"/>
    <property type="match status" value="1"/>
</dbReference>
<dbReference type="PRINTS" id="PR00190">
    <property type="entry name" value="ACTIN"/>
</dbReference>